<evidence type="ECO:0000256" key="10">
    <source>
        <dbReference type="ARBA" id="ARBA00023136"/>
    </source>
</evidence>
<comment type="subunit">
    <text evidence="11">Interacts with the capsid protein (CP). Part of a MP-CP-viral DNA complex.</text>
</comment>
<feature type="compositionally biased region" description="Low complexity" evidence="12">
    <location>
        <begin position="84"/>
        <end position="93"/>
    </location>
</feature>
<evidence type="ECO:0000256" key="12">
    <source>
        <dbReference type="SAM" id="MobiDB-lite"/>
    </source>
</evidence>
<evidence type="ECO:0000256" key="3">
    <source>
        <dbReference type="ARBA" id="ARBA00010512"/>
    </source>
</evidence>
<protein>
    <recommendedName>
        <fullName evidence="4">Movement protein</fullName>
    </recommendedName>
</protein>
<feature type="region of interest" description="Disordered" evidence="12">
    <location>
        <begin position="71"/>
        <end position="109"/>
    </location>
</feature>
<evidence type="ECO:0000256" key="8">
    <source>
        <dbReference type="ARBA" id="ARBA00022989"/>
    </source>
</evidence>
<accession>B0Z3X0</accession>
<keyword evidence="10 13" id="KW-0472">Membrane</keyword>
<evidence type="ECO:0000256" key="6">
    <source>
        <dbReference type="ARBA" id="ARBA00022692"/>
    </source>
</evidence>
<evidence type="ECO:0000313" key="14">
    <source>
        <dbReference type="EMBL" id="ABZ03974.1"/>
    </source>
</evidence>
<keyword evidence="7" id="KW-1043">Host membrane</keyword>
<keyword evidence="9" id="KW-0916">Viral movement protein</keyword>
<feature type="transmembrane region" description="Helical" evidence="13">
    <location>
        <begin position="37"/>
        <end position="56"/>
    </location>
</feature>
<dbReference type="GO" id="GO:0033644">
    <property type="term" value="C:host cell membrane"/>
    <property type="evidence" value="ECO:0007669"/>
    <property type="project" value="UniProtKB-SubCell"/>
</dbReference>
<comment type="similarity">
    <text evidence="3">Belongs to the mastrevirus movement protein family.</text>
</comment>
<organism evidence="14">
    <name type="scientific">Sugarcane streak Reunion virus</name>
    <dbReference type="NCBI Taxonomy" id="78395"/>
    <lineage>
        <taxon>Viruses</taxon>
        <taxon>Monodnaviria</taxon>
        <taxon>Shotokuvirae</taxon>
        <taxon>Cressdnaviricota</taxon>
        <taxon>Repensiviricetes</taxon>
        <taxon>Geplafuvirales</taxon>
        <taxon>Geminiviridae</taxon>
        <taxon>Mastrevirus</taxon>
        <taxon>Mastrevirus saccharumbourbonense</taxon>
    </lineage>
</organism>
<evidence type="ECO:0000256" key="13">
    <source>
        <dbReference type="SAM" id="Phobius"/>
    </source>
</evidence>
<name>B0Z3X0_9GEMI</name>
<dbReference type="InterPro" id="IPR002621">
    <property type="entry name" value="Gemini_mov"/>
</dbReference>
<reference evidence="14" key="1">
    <citation type="journal article" date="2008" name="Arch. Virol.">
        <title>Novel sugarcane streak and Sugarcane streak Reunion mastreviruses from southern Africa and La Reunion.</title>
        <authorList>
            <person name="Shepherd D.N."/>
            <person name="Varsani A."/>
            <person name="Windram O.P."/>
            <person name="Lefeuvre P."/>
            <person name="Monjane A.L."/>
            <person name="Owor B.E."/>
            <person name="Martin D.P."/>
        </authorList>
    </citation>
    <scope>NUCLEOTIDE SEQUENCE</scope>
    <source>
        <strain evidence="14">SSRV-A[RBas]</strain>
    </source>
</reference>
<sequence>MDSLEGASPALPAVALPRVPRAAPSAPALPWSRVGEIAIFTFVAVLALYLLWVWVLRDLVFVLKARRGGSTEELHFGPRERESVASADSSRPVAAPPAPPVSNARPFAV</sequence>
<evidence type="ECO:0000256" key="7">
    <source>
        <dbReference type="ARBA" id="ARBA00022870"/>
    </source>
</evidence>
<keyword evidence="6 13" id="KW-0812">Transmembrane</keyword>
<feature type="compositionally biased region" description="Basic and acidic residues" evidence="12">
    <location>
        <begin position="71"/>
        <end position="83"/>
    </location>
</feature>
<evidence type="ECO:0000256" key="2">
    <source>
        <dbReference type="ARBA" id="ARBA00004379"/>
    </source>
</evidence>
<evidence type="ECO:0000256" key="5">
    <source>
        <dbReference type="ARBA" id="ARBA00022448"/>
    </source>
</evidence>
<keyword evidence="8 13" id="KW-1133">Transmembrane helix</keyword>
<evidence type="ECO:0000256" key="4">
    <source>
        <dbReference type="ARBA" id="ARBA00014660"/>
    </source>
</evidence>
<proteinExistence type="inferred from homology"/>
<dbReference type="EMBL" id="EU244913">
    <property type="protein sequence ID" value="ABZ03974.1"/>
    <property type="molecule type" value="Genomic_DNA"/>
</dbReference>
<dbReference type="Pfam" id="PF01708">
    <property type="entry name" value="Gemini_mov"/>
    <property type="match status" value="1"/>
</dbReference>
<comment type="function">
    <text evidence="1">Involved in the viral transport within, and between cells.</text>
</comment>
<dbReference type="GO" id="GO:0016020">
    <property type="term" value="C:membrane"/>
    <property type="evidence" value="ECO:0007669"/>
    <property type="project" value="InterPro"/>
</dbReference>
<evidence type="ECO:0000256" key="11">
    <source>
        <dbReference type="ARBA" id="ARBA00025953"/>
    </source>
</evidence>
<comment type="subcellular location">
    <subcellularLocation>
        <location evidence="2">Host membrane</location>
        <topology evidence="2">Single-pass membrane protein</topology>
    </subcellularLocation>
</comment>
<keyword evidence="5" id="KW-0813">Transport</keyword>
<evidence type="ECO:0000256" key="9">
    <source>
        <dbReference type="ARBA" id="ARBA00023031"/>
    </source>
</evidence>
<dbReference type="GO" id="GO:0046740">
    <property type="term" value="P:transport of virus in host, cell to cell"/>
    <property type="evidence" value="ECO:0007669"/>
    <property type="project" value="UniProtKB-KW"/>
</dbReference>
<evidence type="ECO:0000256" key="1">
    <source>
        <dbReference type="ARBA" id="ARBA00002157"/>
    </source>
</evidence>